<dbReference type="Proteomes" id="UP001564408">
    <property type="component" value="Unassembled WGS sequence"/>
</dbReference>
<organism evidence="3 4">
    <name type="scientific">Thioalkalicoccus limnaeus</name>
    <dbReference type="NCBI Taxonomy" id="120681"/>
    <lineage>
        <taxon>Bacteria</taxon>
        <taxon>Pseudomonadati</taxon>
        <taxon>Pseudomonadota</taxon>
        <taxon>Gammaproteobacteria</taxon>
        <taxon>Chromatiales</taxon>
        <taxon>Chromatiaceae</taxon>
        <taxon>Thioalkalicoccus</taxon>
    </lineage>
</organism>
<dbReference type="PROSITE" id="PS01047">
    <property type="entry name" value="HMA_1"/>
    <property type="match status" value="1"/>
</dbReference>
<evidence type="ECO:0000313" key="4">
    <source>
        <dbReference type="Proteomes" id="UP001564408"/>
    </source>
</evidence>
<proteinExistence type="predicted"/>
<evidence type="ECO:0000313" key="3">
    <source>
        <dbReference type="EMBL" id="MEY6431291.1"/>
    </source>
</evidence>
<dbReference type="EMBL" id="JBDKXB010000002">
    <property type="protein sequence ID" value="MEY6431291.1"/>
    <property type="molecule type" value="Genomic_DNA"/>
</dbReference>
<evidence type="ECO:0000259" key="2">
    <source>
        <dbReference type="PROSITE" id="PS50846"/>
    </source>
</evidence>
<keyword evidence="1" id="KW-0479">Metal-binding</keyword>
<dbReference type="InterPro" id="IPR017969">
    <property type="entry name" value="Heavy-metal-associated_CS"/>
</dbReference>
<dbReference type="InterPro" id="IPR006121">
    <property type="entry name" value="HMA_dom"/>
</dbReference>
<name>A0ABV4BA50_9GAMM</name>
<accession>A0ABV4BA50</accession>
<dbReference type="InterPro" id="IPR036163">
    <property type="entry name" value="HMA_dom_sf"/>
</dbReference>
<dbReference type="PROSITE" id="PS50846">
    <property type="entry name" value="HMA_2"/>
    <property type="match status" value="1"/>
</dbReference>
<dbReference type="CDD" id="cd00371">
    <property type="entry name" value="HMA"/>
    <property type="match status" value="1"/>
</dbReference>
<dbReference type="RefSeq" id="WP_369665674.1">
    <property type="nucleotide sequence ID" value="NZ_JBDKXB010000002.1"/>
</dbReference>
<dbReference type="Gene3D" id="3.30.70.100">
    <property type="match status" value="1"/>
</dbReference>
<evidence type="ECO:0000256" key="1">
    <source>
        <dbReference type="ARBA" id="ARBA00022723"/>
    </source>
</evidence>
<protein>
    <submittedName>
        <fullName evidence="3">Heavy metal-associated domain-containing protein</fullName>
    </submittedName>
</protein>
<dbReference type="Pfam" id="PF00403">
    <property type="entry name" value="HMA"/>
    <property type="match status" value="1"/>
</dbReference>
<gene>
    <name evidence="3" type="ORF">ABC977_02590</name>
</gene>
<dbReference type="SUPFAM" id="SSF55008">
    <property type="entry name" value="HMA, heavy metal-associated domain"/>
    <property type="match status" value="1"/>
</dbReference>
<keyword evidence="4" id="KW-1185">Reference proteome</keyword>
<feature type="domain" description="HMA" evidence="2">
    <location>
        <begin position="1"/>
        <end position="64"/>
    </location>
</feature>
<reference evidence="3 4" key="1">
    <citation type="submission" date="2024-05" db="EMBL/GenBank/DDBJ databases">
        <title>Genome Sequence and Characterization of the New Strain Purple Sulfur Bacterium of Genus Thioalkalicoccus.</title>
        <authorList>
            <person name="Bryantseva I.A."/>
            <person name="Kyndt J.A."/>
            <person name="Imhoff J.F."/>
        </authorList>
    </citation>
    <scope>NUCLEOTIDE SEQUENCE [LARGE SCALE GENOMIC DNA]</scope>
    <source>
        <strain evidence="3 4">Um2</strain>
    </source>
</reference>
<comment type="caution">
    <text evidence="3">The sequence shown here is derived from an EMBL/GenBank/DDBJ whole genome shotgun (WGS) entry which is preliminary data.</text>
</comment>
<sequence length="70" mass="7664">MIELRIQGMTCQHCVAAVREALADVPGVTQVVFVDLETRRARVDGTAMRSTLVEAVIAAGYQVESEDTER</sequence>